<dbReference type="STRING" id="94643.A0A2A9M6W5"/>
<accession>A0A2A9M6W5</accession>
<feature type="region of interest" description="Disordered" evidence="4">
    <location>
        <begin position="820"/>
        <end position="916"/>
    </location>
</feature>
<evidence type="ECO:0000256" key="2">
    <source>
        <dbReference type="ARBA" id="ARBA00022737"/>
    </source>
</evidence>
<feature type="compositionally biased region" description="Polar residues" evidence="4">
    <location>
        <begin position="603"/>
        <end position="613"/>
    </location>
</feature>
<evidence type="ECO:0008006" key="7">
    <source>
        <dbReference type="Google" id="ProtNLM"/>
    </source>
</evidence>
<dbReference type="InterPro" id="IPR032675">
    <property type="entry name" value="LRR_dom_sf"/>
</dbReference>
<dbReference type="InterPro" id="IPR050576">
    <property type="entry name" value="Cilia_flagella_integrity"/>
</dbReference>
<dbReference type="PROSITE" id="PS51450">
    <property type="entry name" value="LRR"/>
    <property type="match status" value="2"/>
</dbReference>
<dbReference type="PANTHER" id="PTHR45973">
    <property type="entry name" value="PROTEIN PHOSPHATASE 1 REGULATORY SUBUNIT SDS22-RELATED"/>
    <property type="match status" value="1"/>
</dbReference>
<evidence type="ECO:0000313" key="5">
    <source>
        <dbReference type="EMBL" id="PFH31367.1"/>
    </source>
</evidence>
<feature type="region of interest" description="Disordered" evidence="4">
    <location>
        <begin position="1661"/>
        <end position="1684"/>
    </location>
</feature>
<dbReference type="EMBL" id="NWUJ01000015">
    <property type="protein sequence ID" value="PFH31367.1"/>
    <property type="molecule type" value="Genomic_DNA"/>
</dbReference>
<proteinExistence type="predicted"/>
<evidence type="ECO:0000256" key="3">
    <source>
        <dbReference type="SAM" id="Coils"/>
    </source>
</evidence>
<feature type="compositionally biased region" description="Basic and acidic residues" evidence="4">
    <location>
        <begin position="867"/>
        <end position="886"/>
    </location>
</feature>
<feature type="compositionally biased region" description="Basic and acidic residues" evidence="4">
    <location>
        <begin position="568"/>
        <end position="587"/>
    </location>
</feature>
<keyword evidence="2" id="KW-0677">Repeat</keyword>
<keyword evidence="1" id="KW-0433">Leucine-rich repeat</keyword>
<protein>
    <recommendedName>
        <fullName evidence="7">Leucine rich repeat-containing protein</fullName>
    </recommendedName>
</protein>
<feature type="region of interest" description="Disordered" evidence="4">
    <location>
        <begin position="1111"/>
        <end position="1160"/>
    </location>
</feature>
<comment type="caution">
    <text evidence="5">The sequence shown here is derived from an EMBL/GenBank/DDBJ whole genome shotgun (WGS) entry which is preliminary data.</text>
</comment>
<evidence type="ECO:0000313" key="6">
    <source>
        <dbReference type="Proteomes" id="UP000224006"/>
    </source>
</evidence>
<feature type="region of interest" description="Disordered" evidence="4">
    <location>
        <begin position="975"/>
        <end position="1069"/>
    </location>
</feature>
<dbReference type="KEGG" id="bbes:BESB_028020"/>
<name>A0A2A9M6W5_BESBE</name>
<feature type="compositionally biased region" description="Basic and acidic residues" evidence="4">
    <location>
        <begin position="1141"/>
        <end position="1152"/>
    </location>
</feature>
<dbReference type="SMART" id="SM00365">
    <property type="entry name" value="LRR_SD22"/>
    <property type="match status" value="4"/>
</dbReference>
<organism evidence="5 6">
    <name type="scientific">Besnoitia besnoiti</name>
    <name type="common">Apicomplexan protozoan</name>
    <dbReference type="NCBI Taxonomy" id="94643"/>
    <lineage>
        <taxon>Eukaryota</taxon>
        <taxon>Sar</taxon>
        <taxon>Alveolata</taxon>
        <taxon>Apicomplexa</taxon>
        <taxon>Conoidasida</taxon>
        <taxon>Coccidia</taxon>
        <taxon>Eucoccidiorida</taxon>
        <taxon>Eimeriorina</taxon>
        <taxon>Sarcocystidae</taxon>
        <taxon>Besnoitia</taxon>
    </lineage>
</organism>
<feature type="region of interest" description="Disordered" evidence="4">
    <location>
        <begin position="648"/>
        <end position="707"/>
    </location>
</feature>
<reference evidence="5 6" key="1">
    <citation type="submission" date="2017-09" db="EMBL/GenBank/DDBJ databases">
        <title>Genome sequencing of Besnoitia besnoiti strain Bb-Ger1.</title>
        <authorList>
            <person name="Schares G."/>
            <person name="Venepally P."/>
            <person name="Lorenzi H.A."/>
        </authorList>
    </citation>
    <scope>NUCLEOTIDE SEQUENCE [LARGE SCALE GENOMIC DNA]</scope>
    <source>
        <strain evidence="5 6">Bb-Ger1</strain>
    </source>
</reference>
<feature type="region of interest" description="Disordered" evidence="4">
    <location>
        <begin position="1219"/>
        <end position="1309"/>
    </location>
</feature>
<dbReference type="InterPro" id="IPR001611">
    <property type="entry name" value="Leu-rich_rpt"/>
</dbReference>
<evidence type="ECO:0000256" key="1">
    <source>
        <dbReference type="ARBA" id="ARBA00022614"/>
    </source>
</evidence>
<evidence type="ECO:0000256" key="4">
    <source>
        <dbReference type="SAM" id="MobiDB-lite"/>
    </source>
</evidence>
<feature type="compositionally biased region" description="Low complexity" evidence="4">
    <location>
        <begin position="90"/>
        <end position="160"/>
    </location>
</feature>
<feature type="coiled-coil region" evidence="3">
    <location>
        <begin position="1479"/>
        <end position="1623"/>
    </location>
</feature>
<keyword evidence="3" id="KW-0175">Coiled coil</keyword>
<feature type="compositionally biased region" description="Pro residues" evidence="4">
    <location>
        <begin position="61"/>
        <end position="72"/>
    </location>
</feature>
<feature type="region of interest" description="Disordered" evidence="4">
    <location>
        <begin position="48"/>
        <end position="76"/>
    </location>
</feature>
<dbReference type="VEuPathDB" id="ToxoDB:BESB_028020"/>
<sequence length="1728" mass="190719">MAFSPRASSLVPPAFLSNFDSFSSSSSLPPAAGYPLYETDADLLDSFFSPPSPLSTHKPLEPPSASAPPPSFPSHTSPAYVSLPVSSAAFSSTSAPSSSSSSSSSSCCSSSSSSSSSSPSSSAPVFSSCSCAPSSSSAASSLSCPSSSSSSSLPSVPTPSGAWQPAVAFSSWTSPLLPQVNEDCEVRLAAQTRPWGVESSRLAAEDDSAFDFSAARGLWTGATPRSLHESEAPAEAAELQGCEDENQGCPRRAEEVDRHDEVASPSARVCSQMGAGHASICGALQAAPQPWKNLRILNLHCNRLTSLAGIESLQLLEELVASANEIRRLEGLRGLKKLRVLDLSANKLSDVVGLCGLTSLVCLALAFNRIETLDGFQHIWGPGYRLERLDLRGNCVGDFRQLLHLAGLHALRRLRLGDGEDAAAAFLGRLPASEDARRRALLAGGNRICFGRRYRECVFFSCPSLSHLDGREGREARRAEGPSEEAVLADSLGVAGGPIDLAVEQLALENALRLVEPDAARNSPASGSPSFSCEGAGDVPRQLRAVQAPGGNRVENSRPPASVSAPARCERAPETAKRRSEEEEARAALRRSLPLPCMRQKQKLQGPSETVQEASSSASSSSASAACARSASASRGGWAETQLNAERRADARDADASASGPAKLQEGGADSDARGVEISKETGRRAEDRDEERAEDGRAPEGPLAPFPVDVASLSHALHSLSLAAAATTASTPPALLSALLAALSLHQLPLSPASAPGALPRIPAASAQSSLDARAATADERLRLSMQLLLPVLQSEETLPALFALFQRAACAGSRCGEGHGLAPRSTGDAAQERLRRASEPRRSRRLDGCMRRARDRGASGRPRRGSAEAEGDSRDEGVKTDAEARPSTVVEEDASRMSRAKPHREQDGGGDASCFEEECRGRQRRKRDAALLAGLARIEAELEKKDKERKALNLALEETRAALRDANAALLRKEEENRENRALCSQTRRIDSSESPDRSGAAAESPSSQGRWARSPESRSRRRTRRMQSAWAERARNFKPARGRASSVTQPRCAVSDATSGFNRPRSESCPACNIDIEVLQAAGVSAGDATACRLPLSLLTASEWGEAGESLSQEREQGEGAWRAGCGESQKERRRREKAPVRTVDRMQQTEETQATRSEWMERLQAAEESARTFALQLQRSKQDALEKEKLETEVAALRARHQGLQCTYTALEERLREKEREEDARRQAKDEEDKLRERDRKEVAARAAHAEARQESLEKEAESLREALRDARRDAEKAKERTDKRTRSLMEKHEKEKTTREQEFRKQLRQLEDAFKETLQQCRREHLAAEDAFRARFREREREEEKTLQMLRDEKRTTDEQERLLRAAARQEEEANRAIQKLADKLEEASRETQALCREKERLADRLAHAQSESARDDEELRQARVLLQQLRGDFQTFRETCVSRERFELSEKARDQAERQLIGVKARDAQHEETAKALREAREKEKRVADALREANLTLSLKEKMFRTQEEQLDNLRNQLKTKEEALEEMAARLKKKEKDTEKKLQEYADRAHDWRGKYEEEVAPLRRALEEREKTFEELHSAHAELERKFLSQQAALEYAQEELQALTASVAEKREREKAELERVWRLEHEEATRALAGQLKAAEETVLRLRAEAREREREGERLRERLEETKKKKKERDMEMRILLELEEKKKAHAAETVKQMDGLLRQLEKECSGKRTAK</sequence>
<feature type="compositionally biased region" description="Basic and acidic residues" evidence="4">
    <location>
        <begin position="990"/>
        <end position="999"/>
    </location>
</feature>
<keyword evidence="6" id="KW-1185">Reference proteome</keyword>
<dbReference type="OrthoDB" id="333326at2759"/>
<feature type="compositionally biased region" description="Basic and acidic residues" evidence="4">
    <location>
        <begin position="671"/>
        <end position="699"/>
    </location>
</feature>
<feature type="region of interest" description="Disordered" evidence="4">
    <location>
        <begin position="548"/>
        <end position="622"/>
    </location>
</feature>
<feature type="compositionally biased region" description="Basic and acidic residues" evidence="4">
    <location>
        <begin position="832"/>
        <end position="860"/>
    </location>
</feature>
<gene>
    <name evidence="5" type="ORF">BESB_028020</name>
</gene>
<dbReference type="GeneID" id="40307854"/>
<dbReference type="Proteomes" id="UP000224006">
    <property type="component" value="Unassembled WGS sequence"/>
</dbReference>
<dbReference type="PANTHER" id="PTHR45973:SF35">
    <property type="entry name" value="LEUCINE-RICH REPEAT-CONTAINING PROTEIN 43"/>
    <property type="match status" value="1"/>
</dbReference>
<dbReference type="RefSeq" id="XP_029215376.1">
    <property type="nucleotide sequence ID" value="XM_029361476.1"/>
</dbReference>
<dbReference type="SUPFAM" id="SSF52075">
    <property type="entry name" value="Outer arm dynein light chain 1"/>
    <property type="match status" value="1"/>
</dbReference>
<dbReference type="Gene3D" id="3.80.10.10">
    <property type="entry name" value="Ribonuclease Inhibitor"/>
    <property type="match status" value="2"/>
</dbReference>
<feature type="region of interest" description="Disordered" evidence="4">
    <location>
        <begin position="90"/>
        <end position="164"/>
    </location>
</feature>